<dbReference type="Proteomes" id="UP000287910">
    <property type="component" value="Unassembled WGS sequence"/>
</dbReference>
<dbReference type="EMBL" id="RYYR01000008">
    <property type="protein sequence ID" value="RUL54063.1"/>
    <property type="molecule type" value="Genomic_DNA"/>
</dbReference>
<gene>
    <name evidence="1" type="ORF">EK386_08035</name>
</gene>
<keyword evidence="2" id="KW-1185">Reference proteome</keyword>
<evidence type="ECO:0000313" key="1">
    <source>
        <dbReference type="EMBL" id="RUL54063.1"/>
    </source>
</evidence>
<comment type="caution">
    <text evidence="1">The sequence shown here is derived from an EMBL/GenBank/DDBJ whole genome shotgun (WGS) entry which is preliminary data.</text>
</comment>
<name>A0A432LD22_9BACI</name>
<sequence length="321" mass="38340">MYILDQTNEWDVDLPEFDKRDAEVRKQRKMLYDYFVMKASTLNIWVYKGLDEEYLIKTMRKHFINKRIKTEHRGKCYKFFLDDRTKSWIIENDISECTSVFYDENDKVIADFNSHVTFYEKVELPCKVMQVSELPIQVDIYIQEEDIDRDVDLKGQAKSYFISTDHDYIEQLALETIERIYSYPLSIYVETYDDEQEQMQEAWAKYDVEYIDSGQRVFTLSSKGMYHAEVPGFFLTVKNKEELRIVFQELLYLAYQDDTFIVSQNKLDIRTGRNRIFKTNEEIVLTFDHDAQAIVLYSAESLGKIKSYFKDYMITNIQQGS</sequence>
<dbReference type="RefSeq" id="WP_126658646.1">
    <property type="nucleotide sequence ID" value="NZ_RYYR01000008.1"/>
</dbReference>
<protein>
    <submittedName>
        <fullName evidence="1">Uncharacterized protein</fullName>
    </submittedName>
</protein>
<proteinExistence type="predicted"/>
<dbReference type="AlphaFoldDB" id="A0A432LD22"/>
<organism evidence="1 2">
    <name type="scientific">Lysinibacillus antri</name>
    <dbReference type="NCBI Taxonomy" id="2498145"/>
    <lineage>
        <taxon>Bacteria</taxon>
        <taxon>Bacillati</taxon>
        <taxon>Bacillota</taxon>
        <taxon>Bacilli</taxon>
        <taxon>Bacillales</taxon>
        <taxon>Bacillaceae</taxon>
        <taxon>Lysinibacillus</taxon>
    </lineage>
</organism>
<reference evidence="1 2" key="1">
    <citation type="submission" date="2018-12" db="EMBL/GenBank/DDBJ databases">
        <title>Lysinibacillus antri sp. nov., isolated from a cave soil.</title>
        <authorList>
            <person name="Narsing Rao M.P."/>
            <person name="Zhang H."/>
            <person name="Dong Z.-Y."/>
            <person name="Niu X.-K."/>
            <person name="Zhang K."/>
            <person name="Fang B.-Z."/>
            <person name="Kang Y.-Q."/>
            <person name="Xiao M."/>
            <person name="Li W.-J."/>
        </authorList>
    </citation>
    <scope>NUCLEOTIDE SEQUENCE [LARGE SCALE GENOMIC DNA]</scope>
    <source>
        <strain evidence="1 2">SYSU K30002</strain>
    </source>
</reference>
<accession>A0A432LD22</accession>
<evidence type="ECO:0000313" key="2">
    <source>
        <dbReference type="Proteomes" id="UP000287910"/>
    </source>
</evidence>